<keyword evidence="3" id="KW-1185">Reference proteome</keyword>
<dbReference type="AlphaFoldDB" id="A0A0F4YZZ6"/>
<dbReference type="STRING" id="1408163.A0A0F4YZZ6"/>
<accession>A0A0F4YZZ6</accession>
<feature type="region of interest" description="Disordered" evidence="1">
    <location>
        <begin position="575"/>
        <end position="629"/>
    </location>
</feature>
<dbReference type="Gene3D" id="3.80.10.10">
    <property type="entry name" value="Ribonuclease Inhibitor"/>
    <property type="match status" value="1"/>
</dbReference>
<evidence type="ECO:0000256" key="1">
    <source>
        <dbReference type="SAM" id="MobiDB-lite"/>
    </source>
</evidence>
<dbReference type="InterPro" id="IPR032675">
    <property type="entry name" value="LRR_dom_sf"/>
</dbReference>
<feature type="region of interest" description="Disordered" evidence="1">
    <location>
        <begin position="656"/>
        <end position="685"/>
    </location>
</feature>
<feature type="region of interest" description="Disordered" evidence="1">
    <location>
        <begin position="96"/>
        <end position="152"/>
    </location>
</feature>
<sequence length="685" mass="77929">MAASRQASAPSRPVRNARRRVQSYHEATTSESSEDERPAPPSRSRSRRQQVSVDTAAAERPRRSTRAPASYREPSTDEDLDRVISRFPEVLTNGAAAQQAHVLSHRSPPRKSRPGNNSPSKKTKSSTRDSPRKRRRVEPRMSEEPTTAPSGPIPPWTTLPYHILFNIFLFASYPLVDYREAIALPSGKWLVDIALLCRAFAEPALAALYHTPVLIPAKKAHRIVQLLSQPQESLAINYASKVRELLVDVRYVLAYKSGPGYFDLSKLIEKVPHIKTLRLYHRLDGVAPLMSSTQTPRWTYRDSIFDTLKRCNVRLHTFDWNARFMDPSNLVVMMQIRHREAPFRGLRDVKLFQIPSDERVAENDQELEELTETKLAAALRELPELRRLSFTDCAVVNEVLLPRLPTNLTSLTIDNCDELTSQSFAPFLASHGSHLRELVLKHNRHLNLSFIVGLAESCPNLERLLVDFIMHNWPPYYNGTPHFDQLLRPGEVPTWPKALQVIEMLQLRNWDKARAAAFFSSLVDSAPDLKDLRRIVISATVQMSWQDRASFRKRWIRKIERTFLRKYELPKSTAVEAAPADDVASMPVKRQSARIAQQRLSGMDGDSDASKTPSGATTNTDTEDSDVDDTEDMYVQGMCDVVQLRIDNLRPADMQFNEDDFLDSELSGDEEWNGEDPEPDDSYAW</sequence>
<dbReference type="RefSeq" id="XP_013330464.1">
    <property type="nucleotide sequence ID" value="XM_013475010.1"/>
</dbReference>
<protein>
    <submittedName>
        <fullName evidence="2">Uncharacterized protein</fullName>
    </submittedName>
</protein>
<organism evidence="2 3">
    <name type="scientific">Rasamsonia emersonii (strain ATCC 16479 / CBS 393.64 / IMI 116815)</name>
    <dbReference type="NCBI Taxonomy" id="1408163"/>
    <lineage>
        <taxon>Eukaryota</taxon>
        <taxon>Fungi</taxon>
        <taxon>Dikarya</taxon>
        <taxon>Ascomycota</taxon>
        <taxon>Pezizomycotina</taxon>
        <taxon>Eurotiomycetes</taxon>
        <taxon>Eurotiomycetidae</taxon>
        <taxon>Eurotiales</taxon>
        <taxon>Trichocomaceae</taxon>
        <taxon>Rasamsonia</taxon>
    </lineage>
</organism>
<dbReference type="GeneID" id="25314434"/>
<feature type="compositionally biased region" description="Basic residues" evidence="1">
    <location>
        <begin position="103"/>
        <end position="113"/>
    </location>
</feature>
<dbReference type="SUPFAM" id="SSF52047">
    <property type="entry name" value="RNI-like"/>
    <property type="match status" value="1"/>
</dbReference>
<evidence type="ECO:0000313" key="3">
    <source>
        <dbReference type="Proteomes" id="UP000053958"/>
    </source>
</evidence>
<dbReference type="OrthoDB" id="5395390at2759"/>
<name>A0A0F4YZZ6_RASE3</name>
<comment type="caution">
    <text evidence="2">The sequence shown here is derived from an EMBL/GenBank/DDBJ whole genome shotgun (WGS) entry which is preliminary data.</text>
</comment>
<gene>
    <name evidence="2" type="ORF">T310_2083</name>
</gene>
<evidence type="ECO:0000313" key="2">
    <source>
        <dbReference type="EMBL" id="KKA23852.1"/>
    </source>
</evidence>
<reference evidence="2 3" key="1">
    <citation type="submission" date="2015-04" db="EMBL/GenBank/DDBJ databases">
        <authorList>
            <person name="Heijne W.H."/>
            <person name="Fedorova N.D."/>
            <person name="Nierman W.C."/>
            <person name="Vollebregt A.W."/>
            <person name="Zhao Z."/>
            <person name="Wu L."/>
            <person name="Kumar M."/>
            <person name="Stam H."/>
            <person name="van den Berg M.A."/>
            <person name="Pel H.J."/>
        </authorList>
    </citation>
    <scope>NUCLEOTIDE SEQUENCE [LARGE SCALE GENOMIC DNA]</scope>
    <source>
        <strain evidence="2 3">CBS 393.64</strain>
    </source>
</reference>
<dbReference type="Proteomes" id="UP000053958">
    <property type="component" value="Unassembled WGS sequence"/>
</dbReference>
<dbReference type="EMBL" id="LASV01000084">
    <property type="protein sequence ID" value="KKA23852.1"/>
    <property type="molecule type" value="Genomic_DNA"/>
</dbReference>
<feature type="compositionally biased region" description="Low complexity" evidence="1">
    <location>
        <begin position="1"/>
        <end position="13"/>
    </location>
</feature>
<proteinExistence type="predicted"/>
<feature type="region of interest" description="Disordered" evidence="1">
    <location>
        <begin position="1"/>
        <end position="81"/>
    </location>
</feature>
<feature type="compositionally biased region" description="Basic residues" evidence="1">
    <location>
        <begin position="121"/>
        <end position="137"/>
    </location>
</feature>